<dbReference type="Gene3D" id="3.30.43.10">
    <property type="entry name" value="Uridine Diphospho-n-acetylenolpyruvylglucosamine Reductase, domain 2"/>
    <property type="match status" value="1"/>
</dbReference>
<dbReference type="Gene3D" id="3.40.462.20">
    <property type="match status" value="1"/>
</dbReference>
<comment type="cofactor">
    <cofactor evidence="1">
        <name>FAD</name>
        <dbReference type="ChEBI" id="CHEBI:57692"/>
    </cofactor>
</comment>
<comment type="pathway">
    <text evidence="2">Alkaloid biosynthesis.</text>
</comment>
<evidence type="ECO:0000256" key="3">
    <source>
        <dbReference type="ARBA" id="ARBA00005466"/>
    </source>
</evidence>
<name>A0ABD2Z916_9GENT</name>
<keyword evidence="7" id="KW-0274">FAD</keyword>
<comment type="similarity">
    <text evidence="3">Belongs to the oxygen-dependent FAD-linked oxidoreductase family.</text>
</comment>
<keyword evidence="5" id="KW-0285">Flavoprotein</keyword>
<evidence type="ECO:0000256" key="2">
    <source>
        <dbReference type="ARBA" id="ARBA00004913"/>
    </source>
</evidence>
<dbReference type="PROSITE" id="PS51387">
    <property type="entry name" value="FAD_PCMH"/>
    <property type="match status" value="1"/>
</dbReference>
<evidence type="ECO:0000256" key="7">
    <source>
        <dbReference type="ARBA" id="ARBA00022827"/>
    </source>
</evidence>
<keyword evidence="4" id="KW-0017">Alkaloid metabolism</keyword>
<evidence type="ECO:0000313" key="12">
    <source>
        <dbReference type="EMBL" id="KAL3514837.1"/>
    </source>
</evidence>
<feature type="domain" description="FAD-binding PCMH-type" evidence="11">
    <location>
        <begin position="81"/>
        <end position="257"/>
    </location>
</feature>
<proteinExistence type="inferred from homology"/>
<dbReference type="Proteomes" id="UP001630127">
    <property type="component" value="Unassembled WGS sequence"/>
</dbReference>
<dbReference type="EMBL" id="JBJUIK010000011">
    <property type="protein sequence ID" value="KAL3514837.1"/>
    <property type="molecule type" value="Genomic_DNA"/>
</dbReference>
<dbReference type="FunFam" id="3.30.43.10:FF:000004">
    <property type="entry name" value="Berberine bridge enzyme-like 15"/>
    <property type="match status" value="1"/>
</dbReference>
<evidence type="ECO:0000256" key="8">
    <source>
        <dbReference type="ARBA" id="ARBA00023157"/>
    </source>
</evidence>
<feature type="signal peptide" evidence="10">
    <location>
        <begin position="1"/>
        <end position="28"/>
    </location>
</feature>
<dbReference type="InterPro" id="IPR036318">
    <property type="entry name" value="FAD-bd_PCMH-like_sf"/>
</dbReference>
<sequence length="541" mass="60934">MEISIPFTKILSFLCSFLIFSVSWDVLAQTQPDIQKGFLHCLHSKDGYNNSIPNIIYTPNNPSYTPTLLSSIQNIRFLSPDHTKPLAIITPLKNMHVQSAVSCAKNYNIQIRVRCGGHDYEGLSYLSYFKQPFIIVDLRNLSSISIDTKTKTAWIGGGVRLGGLYHAIAEKSPNLAFPAGTCPSVGSGGHVSGGGEGALTRKFGLAADNMIDAKIVNADGAILDRKSMGEDLFWAIRGGGAASFGIIVAYKLKLVDIPTIVTVFAPNRTLEQNATQLIYKWQHVAYKFDRDLFVRILITRVNLNGTLTVQGQFQSLFLGRVEKLLPLMQESFPELGLKKEDCTEMKWIEAVLFFSDLPSGSTVNDLVLSSSYPKRYYKAKSDYVVDPISEIALEGLWKRFYEKEAERAQLIFSPSGGRMFEIPESETPYPHRAGNLYQIQHLVYWTEEENAQSQIYIDWIRRLYKYMAPFVSKSPRGAYLNYRDLDLGENKEGNKTTYAQASTWGLKYFKNNFYRLARVKTLADPSNLFRNEQSIPPFSTS</sequence>
<evidence type="ECO:0000259" key="11">
    <source>
        <dbReference type="PROSITE" id="PS51387"/>
    </source>
</evidence>
<evidence type="ECO:0000256" key="4">
    <source>
        <dbReference type="ARBA" id="ARBA00022589"/>
    </source>
</evidence>
<dbReference type="SUPFAM" id="SSF56176">
    <property type="entry name" value="FAD-binding/transporter-associated domain-like"/>
    <property type="match status" value="1"/>
</dbReference>
<dbReference type="Gene3D" id="3.30.465.10">
    <property type="match status" value="1"/>
</dbReference>
<keyword evidence="13" id="KW-1185">Reference proteome</keyword>
<dbReference type="InterPro" id="IPR016169">
    <property type="entry name" value="FAD-bd_PCMH_sub2"/>
</dbReference>
<dbReference type="AlphaFoldDB" id="A0ABD2Z916"/>
<feature type="chain" id="PRO_5044758503" description="FAD-binding PCMH-type domain-containing protein" evidence="10">
    <location>
        <begin position="29"/>
        <end position="541"/>
    </location>
</feature>
<dbReference type="PANTHER" id="PTHR32448">
    <property type="entry name" value="OS08G0158400 PROTEIN"/>
    <property type="match status" value="1"/>
</dbReference>
<keyword evidence="8" id="KW-1015">Disulfide bond</keyword>
<dbReference type="InterPro" id="IPR012951">
    <property type="entry name" value="BBE"/>
</dbReference>
<protein>
    <recommendedName>
        <fullName evidence="11">FAD-binding PCMH-type domain-containing protein</fullName>
    </recommendedName>
</protein>
<evidence type="ECO:0000256" key="6">
    <source>
        <dbReference type="ARBA" id="ARBA00022729"/>
    </source>
</evidence>
<evidence type="ECO:0000256" key="10">
    <source>
        <dbReference type="SAM" id="SignalP"/>
    </source>
</evidence>
<evidence type="ECO:0000256" key="5">
    <source>
        <dbReference type="ARBA" id="ARBA00022630"/>
    </source>
</evidence>
<organism evidence="12 13">
    <name type="scientific">Cinchona calisaya</name>
    <dbReference type="NCBI Taxonomy" id="153742"/>
    <lineage>
        <taxon>Eukaryota</taxon>
        <taxon>Viridiplantae</taxon>
        <taxon>Streptophyta</taxon>
        <taxon>Embryophyta</taxon>
        <taxon>Tracheophyta</taxon>
        <taxon>Spermatophyta</taxon>
        <taxon>Magnoliopsida</taxon>
        <taxon>eudicotyledons</taxon>
        <taxon>Gunneridae</taxon>
        <taxon>Pentapetalae</taxon>
        <taxon>asterids</taxon>
        <taxon>lamiids</taxon>
        <taxon>Gentianales</taxon>
        <taxon>Rubiaceae</taxon>
        <taxon>Cinchonoideae</taxon>
        <taxon>Cinchoneae</taxon>
        <taxon>Cinchona</taxon>
    </lineage>
</organism>
<dbReference type="Pfam" id="PF01565">
    <property type="entry name" value="FAD_binding_4"/>
    <property type="match status" value="1"/>
</dbReference>
<accession>A0ABD2Z916</accession>
<comment type="caution">
    <text evidence="12">The sequence shown here is derived from an EMBL/GenBank/DDBJ whole genome shotgun (WGS) entry which is preliminary data.</text>
</comment>
<evidence type="ECO:0000313" key="13">
    <source>
        <dbReference type="Proteomes" id="UP001630127"/>
    </source>
</evidence>
<keyword evidence="9" id="KW-0325">Glycoprotein</keyword>
<dbReference type="InterPro" id="IPR006094">
    <property type="entry name" value="Oxid_FAD_bind_N"/>
</dbReference>
<dbReference type="InterPro" id="IPR016167">
    <property type="entry name" value="FAD-bd_PCMH_sub1"/>
</dbReference>
<dbReference type="InterPro" id="IPR016166">
    <property type="entry name" value="FAD-bd_PCMH"/>
</dbReference>
<keyword evidence="6 10" id="KW-0732">Signal</keyword>
<reference evidence="12 13" key="1">
    <citation type="submission" date="2024-11" db="EMBL/GenBank/DDBJ databases">
        <title>A near-complete genome assembly of Cinchona calisaya.</title>
        <authorList>
            <person name="Lian D.C."/>
            <person name="Zhao X.W."/>
            <person name="Wei L."/>
        </authorList>
    </citation>
    <scope>NUCLEOTIDE SEQUENCE [LARGE SCALE GENOMIC DNA]</scope>
    <source>
        <tissue evidence="12">Nenye</tissue>
    </source>
</reference>
<dbReference type="Pfam" id="PF08031">
    <property type="entry name" value="BBE"/>
    <property type="match status" value="1"/>
</dbReference>
<gene>
    <name evidence="12" type="ORF">ACH5RR_027554</name>
</gene>
<evidence type="ECO:0000256" key="9">
    <source>
        <dbReference type="ARBA" id="ARBA00023180"/>
    </source>
</evidence>
<evidence type="ECO:0000256" key="1">
    <source>
        <dbReference type="ARBA" id="ARBA00001974"/>
    </source>
</evidence>